<reference evidence="2" key="1">
    <citation type="submission" date="2022-08" db="EMBL/GenBank/DDBJ databases">
        <authorList>
            <person name="Gutierrez-Valencia J."/>
        </authorList>
    </citation>
    <scope>NUCLEOTIDE SEQUENCE</scope>
</reference>
<evidence type="ECO:0000313" key="2">
    <source>
        <dbReference type="EMBL" id="CAI0547129.1"/>
    </source>
</evidence>
<dbReference type="Proteomes" id="UP001154282">
    <property type="component" value="Unassembled WGS sequence"/>
</dbReference>
<feature type="transmembrane region" description="Helical" evidence="1">
    <location>
        <begin position="6"/>
        <end position="27"/>
    </location>
</feature>
<keyword evidence="1" id="KW-1133">Transmembrane helix</keyword>
<gene>
    <name evidence="2" type="ORF">LITE_LOCUS44240</name>
</gene>
<evidence type="ECO:0000313" key="3">
    <source>
        <dbReference type="Proteomes" id="UP001154282"/>
    </source>
</evidence>
<keyword evidence="3" id="KW-1185">Reference proteome</keyword>
<comment type="caution">
    <text evidence="2">The sequence shown here is derived from an EMBL/GenBank/DDBJ whole genome shotgun (WGS) entry which is preliminary data.</text>
</comment>
<dbReference type="EMBL" id="CAMGYJ010000010">
    <property type="protein sequence ID" value="CAI0547129.1"/>
    <property type="molecule type" value="Genomic_DNA"/>
</dbReference>
<sequence length="84" mass="9788">MSFTIPFSPDLIILCLSLLGWDFFFFLRNRGLGFEYEEERIRVGVLLKGRLAENQLYSIEHRPRQITVGFRLATNRRLSVEPAG</sequence>
<name>A0AAV0QPR2_9ROSI</name>
<accession>A0AAV0QPR2</accession>
<protein>
    <submittedName>
        <fullName evidence="2">Uncharacterized protein</fullName>
    </submittedName>
</protein>
<dbReference type="AlphaFoldDB" id="A0AAV0QPR2"/>
<keyword evidence="1" id="KW-0472">Membrane</keyword>
<evidence type="ECO:0000256" key="1">
    <source>
        <dbReference type="SAM" id="Phobius"/>
    </source>
</evidence>
<proteinExistence type="predicted"/>
<organism evidence="2 3">
    <name type="scientific">Linum tenue</name>
    <dbReference type="NCBI Taxonomy" id="586396"/>
    <lineage>
        <taxon>Eukaryota</taxon>
        <taxon>Viridiplantae</taxon>
        <taxon>Streptophyta</taxon>
        <taxon>Embryophyta</taxon>
        <taxon>Tracheophyta</taxon>
        <taxon>Spermatophyta</taxon>
        <taxon>Magnoliopsida</taxon>
        <taxon>eudicotyledons</taxon>
        <taxon>Gunneridae</taxon>
        <taxon>Pentapetalae</taxon>
        <taxon>rosids</taxon>
        <taxon>fabids</taxon>
        <taxon>Malpighiales</taxon>
        <taxon>Linaceae</taxon>
        <taxon>Linum</taxon>
    </lineage>
</organism>
<keyword evidence="1" id="KW-0812">Transmembrane</keyword>